<proteinExistence type="predicted"/>
<reference evidence="1 2" key="1">
    <citation type="journal article" date="2014" name="Int. J. Syst. Evol. Microbiol.">
        <title>Complete genome sequence of Corynebacterium casei LMG S-19264T (=DSM 44701T), isolated from a smear-ripened cheese.</title>
        <authorList>
            <consortium name="US DOE Joint Genome Institute (JGI-PGF)"/>
            <person name="Walter F."/>
            <person name="Albersmeier A."/>
            <person name="Kalinowski J."/>
            <person name="Ruckert C."/>
        </authorList>
    </citation>
    <scope>NUCLEOTIDE SEQUENCE [LARGE SCALE GENOMIC DNA]</scope>
    <source>
        <strain evidence="1 2">NBRC 110095</strain>
    </source>
</reference>
<comment type="caution">
    <text evidence="1">The sequence shown here is derived from an EMBL/GenBank/DDBJ whole genome shotgun (WGS) entry which is preliminary data.</text>
</comment>
<accession>A0AA37T7N8</accession>
<name>A0AA37T7N8_9GAMM</name>
<evidence type="ECO:0000313" key="2">
    <source>
        <dbReference type="Proteomes" id="UP001156870"/>
    </source>
</evidence>
<gene>
    <name evidence="1" type="ORF">GCM10007877_28930</name>
</gene>
<organism evidence="1 2">
    <name type="scientific">Marinibactrum halimedae</name>
    <dbReference type="NCBI Taxonomy" id="1444977"/>
    <lineage>
        <taxon>Bacteria</taxon>
        <taxon>Pseudomonadati</taxon>
        <taxon>Pseudomonadota</taxon>
        <taxon>Gammaproteobacteria</taxon>
        <taxon>Cellvibrionales</taxon>
        <taxon>Cellvibrionaceae</taxon>
        <taxon>Marinibactrum</taxon>
    </lineage>
</organism>
<protein>
    <submittedName>
        <fullName evidence="1">Uncharacterized protein</fullName>
    </submittedName>
</protein>
<keyword evidence="2" id="KW-1185">Reference proteome</keyword>
<sequence length="289" mass="33697">MRNLIKYSPFCFREQTSPITPIGPGMEFSFNRTFNLGENKCQIKLPLHYAKHSSYSRLCTVGPEKNGQPYIESNSNKPFVNHNYAYQKWGFFGPWFTGEMARLHFNLDIYQPTKLHENISLFHPRAFEHTLAHYLADKWGKAEEDDKTRALYKGPTNWTPYSNFPVPCARFNIEPNVAYTTLIHELVFPISNNFICSIWFRFGLKNIELPENEKIYDTDIWRLIEDIINSIDFKLQGESLKQFEAVKAQCPDMSLTKEFAPLNFPMHPDDWLKQTGAAADLLEHSEEQN</sequence>
<dbReference type="Proteomes" id="UP001156870">
    <property type="component" value="Unassembled WGS sequence"/>
</dbReference>
<dbReference type="RefSeq" id="WP_232592796.1">
    <property type="nucleotide sequence ID" value="NZ_BSPD01000065.1"/>
</dbReference>
<dbReference type="EMBL" id="BSPD01000065">
    <property type="protein sequence ID" value="GLS27174.1"/>
    <property type="molecule type" value="Genomic_DNA"/>
</dbReference>
<evidence type="ECO:0000313" key="1">
    <source>
        <dbReference type="EMBL" id="GLS27174.1"/>
    </source>
</evidence>
<dbReference type="AlphaFoldDB" id="A0AA37T7N8"/>